<feature type="coiled-coil region" evidence="1">
    <location>
        <begin position="87"/>
        <end position="117"/>
    </location>
</feature>
<accession>A0AAD5WJK6</accession>
<dbReference type="AlphaFoldDB" id="A0AAD5WJK6"/>
<feature type="region of interest" description="Disordered" evidence="2">
    <location>
        <begin position="50"/>
        <end position="71"/>
    </location>
</feature>
<reference evidence="4" key="1">
    <citation type="submission" date="2021-06" db="EMBL/GenBank/DDBJ databases">
        <title>Parelaphostrongylus tenuis whole genome reference sequence.</title>
        <authorList>
            <person name="Garwood T.J."/>
            <person name="Larsen P.A."/>
            <person name="Fountain-Jones N.M."/>
            <person name="Garbe J.R."/>
            <person name="Macchietto M.G."/>
            <person name="Kania S.A."/>
            <person name="Gerhold R.W."/>
            <person name="Richards J.E."/>
            <person name="Wolf T.M."/>
        </authorList>
    </citation>
    <scope>NUCLEOTIDE SEQUENCE</scope>
    <source>
        <strain evidence="4">MNPRO001-30</strain>
        <tissue evidence="4">Meninges</tissue>
    </source>
</reference>
<comment type="caution">
    <text evidence="4">The sequence shown here is derived from an EMBL/GenBank/DDBJ whole genome shotgun (WGS) entry which is preliminary data.</text>
</comment>
<gene>
    <name evidence="4" type="ORF">KIN20_035297</name>
</gene>
<feature type="domain" description="SPT2 homolog N-terminal" evidence="3">
    <location>
        <begin position="53"/>
        <end position="129"/>
    </location>
</feature>
<feature type="coiled-coil region" evidence="1">
    <location>
        <begin position="7"/>
        <end position="34"/>
    </location>
</feature>
<evidence type="ECO:0000313" key="5">
    <source>
        <dbReference type="Proteomes" id="UP001196413"/>
    </source>
</evidence>
<evidence type="ECO:0000313" key="4">
    <source>
        <dbReference type="EMBL" id="KAJ1372979.1"/>
    </source>
</evidence>
<organism evidence="4 5">
    <name type="scientific">Parelaphostrongylus tenuis</name>
    <name type="common">Meningeal worm</name>
    <dbReference type="NCBI Taxonomy" id="148309"/>
    <lineage>
        <taxon>Eukaryota</taxon>
        <taxon>Metazoa</taxon>
        <taxon>Ecdysozoa</taxon>
        <taxon>Nematoda</taxon>
        <taxon>Chromadorea</taxon>
        <taxon>Rhabditida</taxon>
        <taxon>Rhabditina</taxon>
        <taxon>Rhabditomorpha</taxon>
        <taxon>Strongyloidea</taxon>
        <taxon>Metastrongylidae</taxon>
        <taxon>Parelaphostrongylus</taxon>
    </lineage>
</organism>
<dbReference type="InterPro" id="IPR054552">
    <property type="entry name" value="SPT2_N"/>
</dbReference>
<dbReference type="Proteomes" id="UP001196413">
    <property type="component" value="Unassembled WGS sequence"/>
</dbReference>
<dbReference type="Pfam" id="PF22878">
    <property type="entry name" value="SPT2_N"/>
    <property type="match status" value="1"/>
</dbReference>
<dbReference type="EMBL" id="JAHQIW010007210">
    <property type="protein sequence ID" value="KAJ1372979.1"/>
    <property type="molecule type" value="Genomic_DNA"/>
</dbReference>
<feature type="region of interest" description="Disordered" evidence="2">
    <location>
        <begin position="190"/>
        <end position="232"/>
    </location>
</feature>
<feature type="compositionally biased region" description="Low complexity" evidence="2">
    <location>
        <begin position="222"/>
        <end position="231"/>
    </location>
</feature>
<feature type="compositionally biased region" description="Polar residues" evidence="2">
    <location>
        <begin position="203"/>
        <end position="214"/>
    </location>
</feature>
<keyword evidence="5" id="KW-1185">Reference proteome</keyword>
<evidence type="ECO:0000256" key="2">
    <source>
        <dbReference type="SAM" id="MobiDB-lite"/>
    </source>
</evidence>
<evidence type="ECO:0000259" key="3">
    <source>
        <dbReference type="Pfam" id="PF22878"/>
    </source>
</evidence>
<proteinExistence type="predicted"/>
<protein>
    <recommendedName>
        <fullName evidence="3">SPT2 homolog N-terminal domain-containing protein</fullName>
    </recommendedName>
</protein>
<keyword evidence="1" id="KW-0175">Coiled coil</keyword>
<evidence type="ECO:0000256" key="1">
    <source>
        <dbReference type="SAM" id="Coils"/>
    </source>
</evidence>
<sequence length="254" mass="29300">MDFMSLLDTASKNAKNMSKKLDDLKTEVDSERRAELKRIEAEKLRKMEILKKQKKASSPKPAEKEKKFIIPKKNKVTDEKDDKAKVMAFLAKKSEEERQLMEKKKAEKERLIQLRLQANGGKATKKMAKNFGMTAIDLQIKYGTNKEHVERLQKQKWREEEEQERIAAHYRDGVYKALAQKRKLDEKVQAGAVKLKPKHNGSTDKISSITASNRQHSDNYRPSSSSSSEPSEAFKVIWSSYPEKKIKTSTCNRL</sequence>
<name>A0AAD5WJK6_PARTN</name>